<gene>
    <name evidence="9" type="ORF">GJ744_011899</name>
</gene>
<dbReference type="PROSITE" id="PS50089">
    <property type="entry name" value="ZF_RING_2"/>
    <property type="match status" value="1"/>
</dbReference>
<evidence type="ECO:0000256" key="2">
    <source>
        <dbReference type="ARBA" id="ARBA00022692"/>
    </source>
</evidence>
<dbReference type="Gene3D" id="3.50.30.30">
    <property type="match status" value="1"/>
</dbReference>
<feature type="compositionally biased region" description="Basic and acidic residues" evidence="6">
    <location>
        <begin position="475"/>
        <end position="494"/>
    </location>
</feature>
<accession>A0A8H7AFS9</accession>
<feature type="compositionally biased region" description="Basic and acidic residues" evidence="6">
    <location>
        <begin position="130"/>
        <end position="142"/>
    </location>
</feature>
<keyword evidence="5" id="KW-0479">Metal-binding</keyword>
<feature type="compositionally biased region" description="Polar residues" evidence="6">
    <location>
        <begin position="432"/>
        <end position="446"/>
    </location>
</feature>
<dbReference type="InterPro" id="IPR051826">
    <property type="entry name" value="E3_ubiquitin-ligase_domain"/>
</dbReference>
<dbReference type="InterPro" id="IPR001841">
    <property type="entry name" value="Znf_RING"/>
</dbReference>
<keyword evidence="2 7" id="KW-0812">Transmembrane</keyword>
<dbReference type="CDD" id="cd04813">
    <property type="entry name" value="PA_1"/>
    <property type="match status" value="1"/>
</dbReference>
<dbReference type="Gene3D" id="3.30.40.10">
    <property type="entry name" value="Zinc/RING finger domain, C3HC4 (zinc finger)"/>
    <property type="match status" value="1"/>
</dbReference>
<evidence type="ECO:0000256" key="4">
    <source>
        <dbReference type="ARBA" id="ARBA00023136"/>
    </source>
</evidence>
<dbReference type="Proteomes" id="UP000606974">
    <property type="component" value="Unassembled WGS sequence"/>
</dbReference>
<feature type="region of interest" description="Disordered" evidence="6">
    <location>
        <begin position="830"/>
        <end position="886"/>
    </location>
</feature>
<dbReference type="GO" id="GO:0061630">
    <property type="term" value="F:ubiquitin protein ligase activity"/>
    <property type="evidence" value="ECO:0007669"/>
    <property type="project" value="TreeGrafter"/>
</dbReference>
<evidence type="ECO:0000256" key="5">
    <source>
        <dbReference type="PROSITE-ProRule" id="PRU00175"/>
    </source>
</evidence>
<keyword evidence="4 7" id="KW-0472">Membrane</keyword>
<feature type="compositionally biased region" description="Basic and acidic residues" evidence="6">
    <location>
        <begin position="220"/>
        <end position="230"/>
    </location>
</feature>
<dbReference type="GO" id="GO:0005737">
    <property type="term" value="C:cytoplasm"/>
    <property type="evidence" value="ECO:0007669"/>
    <property type="project" value="TreeGrafter"/>
</dbReference>
<feature type="domain" description="RING-type" evidence="8">
    <location>
        <begin position="777"/>
        <end position="820"/>
    </location>
</feature>
<evidence type="ECO:0000256" key="6">
    <source>
        <dbReference type="SAM" id="MobiDB-lite"/>
    </source>
</evidence>
<dbReference type="InterPro" id="IPR003137">
    <property type="entry name" value="PA_domain"/>
</dbReference>
<dbReference type="GO" id="GO:0008270">
    <property type="term" value="F:zinc ion binding"/>
    <property type="evidence" value="ECO:0007669"/>
    <property type="project" value="UniProtKB-KW"/>
</dbReference>
<feature type="compositionally biased region" description="Basic and acidic residues" evidence="6">
    <location>
        <begin position="544"/>
        <end position="556"/>
    </location>
</feature>
<feature type="compositionally biased region" description="Basic and acidic residues" evidence="6">
    <location>
        <begin position="447"/>
        <end position="458"/>
    </location>
</feature>
<dbReference type="InterPro" id="IPR013083">
    <property type="entry name" value="Znf_RING/FYVE/PHD"/>
</dbReference>
<keyword evidence="5" id="KW-0863">Zinc-finger</keyword>
<feature type="region of interest" description="Disordered" evidence="6">
    <location>
        <begin position="694"/>
        <end position="763"/>
    </location>
</feature>
<keyword evidence="5" id="KW-0862">Zinc</keyword>
<feature type="region of interest" description="Disordered" evidence="6">
    <location>
        <begin position="124"/>
        <end position="237"/>
    </location>
</feature>
<dbReference type="InterPro" id="IPR046450">
    <property type="entry name" value="PA_dom_sf"/>
</dbReference>
<evidence type="ECO:0000313" key="9">
    <source>
        <dbReference type="EMBL" id="KAF7506326.1"/>
    </source>
</evidence>
<reference evidence="9" key="1">
    <citation type="submission" date="2020-02" db="EMBL/GenBank/DDBJ databases">
        <authorList>
            <person name="Palmer J.M."/>
        </authorList>
    </citation>
    <scope>NUCLEOTIDE SEQUENCE</scope>
    <source>
        <strain evidence="9">EPUS1.4</strain>
        <tissue evidence="9">Thallus</tissue>
    </source>
</reference>
<feature type="compositionally biased region" description="Low complexity" evidence="6">
    <location>
        <begin position="694"/>
        <end position="755"/>
    </location>
</feature>
<dbReference type="Pfam" id="PF02225">
    <property type="entry name" value="PA"/>
    <property type="match status" value="1"/>
</dbReference>
<feature type="compositionally biased region" description="Basic and acidic residues" evidence="6">
    <location>
        <begin position="329"/>
        <end position="344"/>
    </location>
</feature>
<dbReference type="SUPFAM" id="SSF57850">
    <property type="entry name" value="RING/U-box"/>
    <property type="match status" value="1"/>
</dbReference>
<dbReference type="Pfam" id="PF13639">
    <property type="entry name" value="zf-RING_2"/>
    <property type="match status" value="1"/>
</dbReference>
<dbReference type="OrthoDB" id="5357315at2759"/>
<name>A0A8H7AFS9_9EURO</name>
<comment type="caution">
    <text evidence="9">The sequence shown here is derived from an EMBL/GenBank/DDBJ whole genome shotgun (WGS) entry which is preliminary data.</text>
</comment>
<protein>
    <recommendedName>
        <fullName evidence="8">RING-type domain-containing protein</fullName>
    </recommendedName>
</protein>
<organism evidence="9 10">
    <name type="scientific">Endocarpon pusillum</name>
    <dbReference type="NCBI Taxonomy" id="364733"/>
    <lineage>
        <taxon>Eukaryota</taxon>
        <taxon>Fungi</taxon>
        <taxon>Dikarya</taxon>
        <taxon>Ascomycota</taxon>
        <taxon>Pezizomycotina</taxon>
        <taxon>Eurotiomycetes</taxon>
        <taxon>Chaetothyriomycetidae</taxon>
        <taxon>Verrucariales</taxon>
        <taxon>Verrucariaceae</taxon>
        <taxon>Endocarpon</taxon>
    </lineage>
</organism>
<sequence>MRPPRLLLLLLCFIACPIFLTFLSLLGADPRDADSLAAGYGTRSSRLRALFSFHVPASLFPPSAIISLTDDNSTFFLARPAAFGPALPNDGLSSQLWVGSGFGDENLRKIGSALGAEGELGCSDVPGWGEGDKKHNDEEPSNKNKRPKVAAAIKTDKETIPSKSGGGKIKRTGDDGTGEDLISHRPEEDSPSENDGTDDHLHHPLPESNPAEAAQPGQPADHESTNDKSKTPTHADIQSLQESAEIAGKVVLLSRGGCGFLEKVKWVQRRGGVALIVGDDARGGPLIAMYARGDTSNVTIPALFTSHTTAHLLSSLIPPETLDDQGTDGGKDAKSKDPSQRVKQENGPTFTTKSQSKPTGPPAGIYKDAKSGSPVVVANNVNKSWLRTILSFFGLQGGAHYPWHAAEDSRRPPSSGNMDWVLLEDWDERTSSAKSPTTPLRKPNTNGKDEKGSSDSKNVKSPSRSGDDFVIGIQDWRDPDVLIPTEKPDSHGTKPDGSVSGKAELKPALDSQSTGELGKAEALKGGSITPGSGEYYHTSTGRNGKSEIDNVKHTTSEESPNGSRNDESRRGWFSRWIGGKSSGRATPEAQKGHARTPKVTGEKSSTSSPPTKKGFPIKKGATVEHEGLWVTLTPATMSTSPLFDTLLVLVVSPLVTLTVVYALLLLRSRIRRRRWRAPKSVVDRLPVRIYHTMSSSSSTTSSHIPTPTTSSPASPLLRSTSRTIPSRSRPRSQTTSGVIPSLESTSDRSSAASSPAKEKPSDAGVWRKRYTGRQVECVVCLEEYIDGQSRVMSLPCGHEFHADCITPWLVRRRRTCPICKGDVVRSMAHGNLSDRRQAGENRSDDVQTRAAETVNDSPSAAIPIPRLSDEDDEDIERGTDASAPLQVGTNSARLGWRNLTSLSISALSGDTAVWRPSPADRNR</sequence>
<dbReference type="GO" id="GO:0016020">
    <property type="term" value="C:membrane"/>
    <property type="evidence" value="ECO:0007669"/>
    <property type="project" value="UniProtKB-SubCell"/>
</dbReference>
<evidence type="ECO:0000256" key="7">
    <source>
        <dbReference type="SAM" id="Phobius"/>
    </source>
</evidence>
<comment type="subcellular location">
    <subcellularLocation>
        <location evidence="1">Membrane</location>
    </subcellularLocation>
</comment>
<proteinExistence type="predicted"/>
<dbReference type="FunFam" id="3.30.40.10:FF:000364">
    <property type="entry name" value="Protease-associated PA domain protein"/>
    <property type="match status" value="1"/>
</dbReference>
<feature type="compositionally biased region" description="Low complexity" evidence="6">
    <location>
        <begin position="603"/>
        <end position="613"/>
    </location>
</feature>
<keyword evidence="3 7" id="KW-1133">Transmembrane helix</keyword>
<feature type="region of interest" description="Disordered" evidence="6">
    <location>
        <begin position="429"/>
        <end position="617"/>
    </location>
</feature>
<dbReference type="PANTHER" id="PTHR22765:SF406">
    <property type="entry name" value="PA AND RING FINGER DOMAIN PROTEIN (AFU_ORTHOLOGUE AFUA_2G02470)"/>
    <property type="match status" value="1"/>
</dbReference>
<evidence type="ECO:0000256" key="1">
    <source>
        <dbReference type="ARBA" id="ARBA00004370"/>
    </source>
</evidence>
<feature type="region of interest" description="Disordered" evidence="6">
    <location>
        <begin position="318"/>
        <end position="370"/>
    </location>
</feature>
<dbReference type="SMART" id="SM00184">
    <property type="entry name" value="RING"/>
    <property type="match status" value="1"/>
</dbReference>
<feature type="compositionally biased region" description="Basic and acidic residues" evidence="6">
    <location>
        <begin position="832"/>
        <end position="847"/>
    </location>
</feature>
<evidence type="ECO:0000313" key="10">
    <source>
        <dbReference type="Proteomes" id="UP000606974"/>
    </source>
</evidence>
<keyword evidence="10" id="KW-1185">Reference proteome</keyword>
<feature type="transmembrane region" description="Helical" evidence="7">
    <location>
        <begin position="646"/>
        <end position="666"/>
    </location>
</feature>
<dbReference type="EMBL" id="JAACFV010000089">
    <property type="protein sequence ID" value="KAF7506326.1"/>
    <property type="molecule type" value="Genomic_DNA"/>
</dbReference>
<dbReference type="GO" id="GO:0006511">
    <property type="term" value="P:ubiquitin-dependent protein catabolic process"/>
    <property type="evidence" value="ECO:0007669"/>
    <property type="project" value="TreeGrafter"/>
</dbReference>
<dbReference type="CDD" id="cd16454">
    <property type="entry name" value="RING-H2_PA-TM-RING"/>
    <property type="match status" value="1"/>
</dbReference>
<evidence type="ECO:0000259" key="8">
    <source>
        <dbReference type="PROSITE" id="PS50089"/>
    </source>
</evidence>
<dbReference type="SUPFAM" id="SSF52025">
    <property type="entry name" value="PA domain"/>
    <property type="match status" value="1"/>
</dbReference>
<dbReference type="PANTHER" id="PTHR22765">
    <property type="entry name" value="RING FINGER AND PROTEASE ASSOCIATED DOMAIN-CONTAINING"/>
    <property type="match status" value="1"/>
</dbReference>
<feature type="compositionally biased region" description="Polar residues" evidence="6">
    <location>
        <begin position="346"/>
        <end position="358"/>
    </location>
</feature>
<evidence type="ECO:0000256" key="3">
    <source>
        <dbReference type="ARBA" id="ARBA00022989"/>
    </source>
</evidence>
<dbReference type="AlphaFoldDB" id="A0A8H7AFS9"/>